<organism evidence="1 2">
    <name type="scientific">Pseudomonas indica</name>
    <dbReference type="NCBI Taxonomy" id="137658"/>
    <lineage>
        <taxon>Bacteria</taxon>
        <taxon>Pseudomonadati</taxon>
        <taxon>Pseudomonadota</taxon>
        <taxon>Gammaproteobacteria</taxon>
        <taxon>Pseudomonadales</taxon>
        <taxon>Pseudomonadaceae</taxon>
        <taxon>Pseudomonas</taxon>
    </lineage>
</organism>
<dbReference type="InterPro" id="IPR009100">
    <property type="entry name" value="AcylCoA_DH/oxidase_NM_dom_sf"/>
</dbReference>
<dbReference type="Proteomes" id="UP000198706">
    <property type="component" value="Unassembled WGS sequence"/>
</dbReference>
<dbReference type="RefSeq" id="WP_084336261.1">
    <property type="nucleotide sequence ID" value="NZ_FNFD01000008.1"/>
</dbReference>
<evidence type="ECO:0000313" key="1">
    <source>
        <dbReference type="EMBL" id="SDK55355.1"/>
    </source>
</evidence>
<accession>A0A1G9CV91</accession>
<evidence type="ECO:0008006" key="3">
    <source>
        <dbReference type="Google" id="ProtNLM"/>
    </source>
</evidence>
<proteinExistence type="predicted"/>
<sequence>MPWQSVLGPAERLPAMTALDDWFAALLERIGNVGPLEMALLGGRLAATPGLAFLAGYQGALRALWPSAPASLGALCVTEQRSTRPADLATRLEDLKLTGRKDFVTAAEAADWLLVAAREEAPGEPPRLALCVLYSGAPGVRIEPLPALPLMPDIGHARLHLDNVLCERLAGDGWDAYVKPFRTLEDTHVLAAFCAWLYGVGLESAWPRDLLLRLGALLAGCAEVARQSAGAPTSHVLLAGLFAQFESLRPVLDAAFASGAQSWAALWTRDRDLLSIASGPRARRLEKALASLGMA</sequence>
<dbReference type="STRING" id="137658.SAMN05216186_10858"/>
<dbReference type="EMBL" id="FNFD01000008">
    <property type="protein sequence ID" value="SDK55355.1"/>
    <property type="molecule type" value="Genomic_DNA"/>
</dbReference>
<keyword evidence="2" id="KW-1185">Reference proteome</keyword>
<dbReference type="AlphaFoldDB" id="A0A1G9CV91"/>
<evidence type="ECO:0000313" key="2">
    <source>
        <dbReference type="Proteomes" id="UP000198706"/>
    </source>
</evidence>
<dbReference type="Gene3D" id="2.40.110.10">
    <property type="entry name" value="Butyryl-CoA Dehydrogenase, subunit A, domain 2"/>
    <property type="match status" value="1"/>
</dbReference>
<name>A0A1G9CV91_9PSED</name>
<protein>
    <recommendedName>
        <fullName evidence="3">Acyl-CoA dehydrogenase</fullName>
    </recommendedName>
</protein>
<dbReference type="GO" id="GO:0016627">
    <property type="term" value="F:oxidoreductase activity, acting on the CH-CH group of donors"/>
    <property type="evidence" value="ECO:0007669"/>
    <property type="project" value="InterPro"/>
</dbReference>
<dbReference type="InterPro" id="IPR046373">
    <property type="entry name" value="Acyl-CoA_Oxase/DH_mid-dom_sf"/>
</dbReference>
<dbReference type="SUPFAM" id="SSF56645">
    <property type="entry name" value="Acyl-CoA dehydrogenase NM domain-like"/>
    <property type="match status" value="1"/>
</dbReference>
<reference evidence="1 2" key="1">
    <citation type="submission" date="2016-10" db="EMBL/GenBank/DDBJ databases">
        <authorList>
            <person name="de Groot N.N."/>
        </authorList>
    </citation>
    <scope>NUCLEOTIDE SEQUENCE [LARGE SCALE GENOMIC DNA]</scope>
    <source>
        <strain evidence="1 2">JCM 21544</strain>
    </source>
</reference>
<gene>
    <name evidence="1" type="ORF">SAMN05216186_10858</name>
</gene>